<feature type="compositionally biased region" description="Polar residues" evidence="7">
    <location>
        <begin position="1328"/>
        <end position="1345"/>
    </location>
</feature>
<dbReference type="GO" id="GO:0016020">
    <property type="term" value="C:membrane"/>
    <property type="evidence" value="ECO:0007669"/>
    <property type="project" value="UniProtKB-SubCell"/>
</dbReference>
<evidence type="ECO:0000256" key="3">
    <source>
        <dbReference type="ARBA" id="ARBA00022692"/>
    </source>
</evidence>
<dbReference type="Pfam" id="PF24498">
    <property type="entry name" value="Ig_TMEM131L_3"/>
    <property type="match status" value="1"/>
</dbReference>
<accession>A0A9D4P9Q6</accession>
<dbReference type="InterPro" id="IPR039877">
    <property type="entry name" value="TMEM131-like"/>
</dbReference>
<feature type="region of interest" description="Disordered" evidence="7">
    <location>
        <begin position="1740"/>
        <end position="1762"/>
    </location>
</feature>
<evidence type="ECO:0000256" key="2">
    <source>
        <dbReference type="ARBA" id="ARBA00006682"/>
    </source>
</evidence>
<evidence type="ECO:0000259" key="9">
    <source>
        <dbReference type="Pfam" id="PF24495"/>
    </source>
</evidence>
<feature type="compositionally biased region" description="Low complexity" evidence="7">
    <location>
        <begin position="2236"/>
        <end position="2247"/>
    </location>
</feature>
<evidence type="ECO:0008006" key="14">
    <source>
        <dbReference type="Google" id="ProtNLM"/>
    </source>
</evidence>
<keyword evidence="5" id="KW-1133">Transmembrane helix</keyword>
<feature type="compositionally biased region" description="Polar residues" evidence="7">
    <location>
        <begin position="1414"/>
        <end position="1430"/>
    </location>
</feature>
<feature type="region of interest" description="Disordered" evidence="7">
    <location>
        <begin position="1"/>
        <end position="24"/>
    </location>
</feature>
<dbReference type="Pfam" id="PF24499">
    <property type="entry name" value="Ig_TMEM131L_4"/>
    <property type="match status" value="1"/>
</dbReference>
<feature type="compositionally biased region" description="Low complexity" evidence="7">
    <location>
        <begin position="1533"/>
        <end position="1553"/>
    </location>
</feature>
<keyword evidence="6" id="KW-0472">Membrane</keyword>
<feature type="compositionally biased region" description="Low complexity" evidence="7">
    <location>
        <begin position="1361"/>
        <end position="1413"/>
    </location>
</feature>
<feature type="region of interest" description="Disordered" evidence="7">
    <location>
        <begin position="74"/>
        <end position="99"/>
    </location>
</feature>
<protein>
    <recommendedName>
        <fullName evidence="14">Transmembrane protein 131</fullName>
    </recommendedName>
</protein>
<feature type="compositionally biased region" description="Low complexity" evidence="7">
    <location>
        <begin position="1232"/>
        <end position="1256"/>
    </location>
</feature>
<comment type="subcellular location">
    <subcellularLocation>
        <location evidence="1">Membrane</location>
        <topology evidence="1">Single-pass type I membrane protein</topology>
    </subcellularLocation>
</comment>
<feature type="compositionally biased region" description="Low complexity" evidence="7">
    <location>
        <begin position="2326"/>
        <end position="2347"/>
    </location>
</feature>
<feature type="compositionally biased region" description="Low complexity" evidence="7">
    <location>
        <begin position="1449"/>
        <end position="1462"/>
    </location>
</feature>
<dbReference type="InterPro" id="IPR013783">
    <property type="entry name" value="Ig-like_fold"/>
</dbReference>
<keyword evidence="3" id="KW-0812">Transmembrane</keyword>
<organism evidence="13">
    <name type="scientific">Dermatophagoides farinae</name>
    <name type="common">American house dust mite</name>
    <dbReference type="NCBI Taxonomy" id="6954"/>
    <lineage>
        <taxon>Eukaryota</taxon>
        <taxon>Metazoa</taxon>
        <taxon>Ecdysozoa</taxon>
        <taxon>Arthropoda</taxon>
        <taxon>Chelicerata</taxon>
        <taxon>Arachnida</taxon>
        <taxon>Acari</taxon>
        <taxon>Acariformes</taxon>
        <taxon>Sarcoptiformes</taxon>
        <taxon>Astigmata</taxon>
        <taxon>Psoroptidia</taxon>
        <taxon>Analgoidea</taxon>
        <taxon>Pyroglyphidae</taxon>
        <taxon>Dermatophagoidinae</taxon>
        <taxon>Dermatophagoides</taxon>
    </lineage>
</organism>
<feature type="compositionally biased region" description="Polar residues" evidence="7">
    <location>
        <begin position="1483"/>
        <end position="1495"/>
    </location>
</feature>
<gene>
    <name evidence="13" type="ORF">HUG17_2352</name>
</gene>
<dbReference type="Pfam" id="PF24501">
    <property type="entry name" value="Ig_TMEM131L_5"/>
    <property type="match status" value="1"/>
</dbReference>
<dbReference type="Gene3D" id="2.60.40.10">
    <property type="entry name" value="Immunoglobulins"/>
    <property type="match status" value="1"/>
</dbReference>
<dbReference type="InterPro" id="IPR055437">
    <property type="entry name" value="TMEM131L_Ig_5"/>
</dbReference>
<feature type="domain" description="TMEM131L fourth Ig-like" evidence="11">
    <location>
        <begin position="846"/>
        <end position="996"/>
    </location>
</feature>
<dbReference type="InterPro" id="IPR056311">
    <property type="entry name" value="TMEM131_Ig_2"/>
</dbReference>
<feature type="compositionally biased region" description="Basic residues" evidence="7">
    <location>
        <begin position="10"/>
        <end position="22"/>
    </location>
</feature>
<feature type="domain" description="TMEM131L fifth Ig-like" evidence="12">
    <location>
        <begin position="1076"/>
        <end position="1139"/>
    </location>
</feature>
<evidence type="ECO:0000259" key="11">
    <source>
        <dbReference type="Pfam" id="PF24499"/>
    </source>
</evidence>
<dbReference type="Proteomes" id="UP000828236">
    <property type="component" value="Unassembled WGS sequence"/>
</dbReference>
<feature type="region of interest" description="Disordered" evidence="7">
    <location>
        <begin position="2326"/>
        <end position="2355"/>
    </location>
</feature>
<comment type="caution">
    <text evidence="13">The sequence shown here is derived from an EMBL/GenBank/DDBJ whole genome shotgun (WGS) entry which is preliminary data.</text>
</comment>
<evidence type="ECO:0000313" key="13">
    <source>
        <dbReference type="EMBL" id="KAH7646814.1"/>
    </source>
</evidence>
<feature type="region of interest" description="Disordered" evidence="7">
    <location>
        <begin position="1229"/>
        <end position="1256"/>
    </location>
</feature>
<evidence type="ECO:0000256" key="7">
    <source>
        <dbReference type="SAM" id="MobiDB-lite"/>
    </source>
</evidence>
<sequence>MHSSNYHQQTKLHRHHHHHNHNHPQELTILTTTTTTTLNSSISHFVQRINASAANQQSTINNHSSANQAASFDDIEPSSSTLNHDQDDGGGSNGGQQFHHHKNQATYVRFSPESLTFGHHSIGMPIIKTVHIHNDDDEITLQLISISGNTEHFHCSFFEEKILAPRSNTSFQVVFLARQEGLVNNTLYIHSSVGSFPYRVSAYGEHSPFRVRPLIGARVPLNSSFASLIYIYNPFSTPLQLTEMYTSGGGLHLELPDDEYEAPSSLWNVPPYETRPVMKAHLVARIASNHTSYIRIRTSQPDIQLMLPVEVEVSNSPGLYSPLDTLDFGVLRAKHDPPKALPIQVINAAQKSVSVQSIVVTPIFDGLSVADFSGPIKVPPQSSNPYHVAKLILDPSQFSCTGLCLGKVLIKSKNNQYKLTIPFIVRVIQGELHFNGTQSHFFMNSSSNYLEQRVMNVENRFDSPIIVHDIILPDEAKPYFRLTTKPPYSLPITLPVGKTFPLLKIEFTPSPQLSHFSTVFRLLTNLSYFDLPLYAYQGRLDLFIPNSSDQSKLDMGLVGLNEHKTSTLVVANHNPIAIRLIYWQCNITGLIIELVGTSQGNISAISQRIESSSSSSTMPMEDSSLSSTASSSTRSSELRLLEPNHFAIFRVHVQKLCNEGVHNGIITIITAYEKLTVPLTIKVLKGNLMAEPVIMPKTFPGKIVKSILNIKSNYSSTIKIKGAFIEPKDERFKIKLIDQLIKPGHDNQIQIQFDSSAACYQKLCYTALDVEKEVGHLWLLGSGLYSDTAYIDKELYKLLRNQWLSMTESDRKPMVNVRLQIDGFGSFVAPIQAHQHWPRLANKLVIRFPSIRVGQMVTKELLIENTADREVLVQAINVIDYPNSEILLQLTSNTIFHQQWSKSDLQAIQSAIRNGHNRSAFSLYNNTIASNSQVQRITEWLGVEPNANSYIMLLPAGVRHRLAVTFNPPDEKNYTSLLILRNNLTIIDVVMLRGEGGRGLLKIGKTLPNTLNSRLVFDFPERSLEKRCRNLILVKSGIDPSPSLSSSSSSSSSSSNNHKTVNYNTLVMRERFKAVNIGRMALQIRNFLIDGMPCEGHGFRISRCEPILLSPNQTVDIEILYSPDFTQHSITHELTIMIDDDDSLGAQRFLLVANIPANLLQLCLEALPRPIWEPHLYYILVTMALFVLILSTIVAIFDGHRIALNYYSSKYEFLNNGLGITKKHDGDDDGNNDNNGYKCDNNLANHNNSSSSAIESASHKIVANGSSNMTIANGKHNHNHPYTTVGSSSNHSQLSNQKVRNRRGAKQQQQNHQPIPNGNIQQHRRSQSKSATSEPSTSKPQQPETSSKHHHSNGSLDLDSESNTTVTTTTPQSSTSHHQHSSSWSHLTQSEFSRQDSSSSENSNRSSDSSNFSASLMSKQTSSSSIRLNQSNVSSDSKKSHSNDSLDEIASATATNTISTNNPGNNSPNASRQGKKNKRESSTSKVAINDMQTSKTLEKNQPHQQSAKKQTSTTKVKNIAKNSDNGKKEKSSSKCNSVSESLKSSQESLSSSKLEQIEATINHDFMPTKTRSATLPFTQNDSNQQQSKPTNTLMTTNDSSLYASESYLSWHQTSTTFQSNSNVNENHVDTFCTVSPFKPIVEQNYHSLSSQKLTHNKEQKFDTFRNAKEFNNTVGNSKSGYFGYYGVNDNNNNGKDIWDSPITSFDTELAMNQLVKQTEEFAAIDDKNTASYINNRPSFNVQRRGGVGGGHSKFQTSPPITDDKWEIGEWSNDLLNHCSSSSKVGTSTFGISNGNNYESTMAQMKKYPHHHSRFPQSINYQEYRNSLNDKNHSSRLYGKQLFGMNDSNMTHINSKSHTQQQQTATLGNASYVMQRTISPVGHNINLANVQSSLSLNSMKTASNNNSIVTALSSSSPTTSPSISTTTFSPVIGRPPTAQQQQQSSILSTQRNKLLPSSPADSNHFAMLNSCLEKSLNQKTSLSLLPSFNSSSNVTTKNLFGQLDSLLEPSSSKSQSLLYEQQHSSVSNGLCVGGKAVNTPSAVNVNSLLQTTRSSPWNSEFDPTLDSLLASASSNSSTSKAVGSVITGMFTNLTDHHSHQDSVWPSTAAESTWPTSIASPSNTNNIFSNFSDSGKSSVNTFSSGLSPIDSSSANRISWLTTNSSPSSSTNNRNSNTMIGPKNSTQSPQSGGMWSTIDSPFRNYHIQNHTFNANDNVDFNSLVKPQSTTDHHHHTTMHPDPVDVSSTPVVSSTASVSSSDAFVDNNPPSTTVFELFGGKSPWSPLSSSPPNSTTANSIVSGANMTTNFLSPSPTPAVTAELLFGRLSQNSSPVSSSNVSTTSASSNSSNLDTTHSSK</sequence>
<dbReference type="Pfam" id="PF24495">
    <property type="entry name" value="Ig_TMEM131_2"/>
    <property type="match status" value="1"/>
</dbReference>
<reference evidence="13" key="1">
    <citation type="submission" date="2020-06" db="EMBL/GenBank/DDBJ databases">
        <authorList>
            <person name="Ji K."/>
            <person name="Li J."/>
        </authorList>
    </citation>
    <scope>NUCLEOTIDE SEQUENCE</scope>
    <source>
        <strain evidence="13">JKM2019</strain>
        <tissue evidence="13">Whole body</tissue>
    </source>
</reference>
<feature type="region of interest" description="Disordered" evidence="7">
    <location>
        <begin position="1268"/>
        <end position="1553"/>
    </location>
</feature>
<evidence type="ECO:0000256" key="6">
    <source>
        <dbReference type="ARBA" id="ARBA00023136"/>
    </source>
</evidence>
<dbReference type="PANTHER" id="PTHR22050:SF0">
    <property type="entry name" value="TRANSMEMBRANE PROTEIN 131 HOMOLOG"/>
    <property type="match status" value="1"/>
</dbReference>
<evidence type="ECO:0000256" key="4">
    <source>
        <dbReference type="ARBA" id="ARBA00022729"/>
    </source>
</evidence>
<evidence type="ECO:0000259" key="12">
    <source>
        <dbReference type="Pfam" id="PF24501"/>
    </source>
</evidence>
<feature type="compositionally biased region" description="Low complexity" evidence="7">
    <location>
        <begin position="2159"/>
        <end position="2175"/>
    </location>
</feature>
<feature type="compositionally biased region" description="Polar residues" evidence="7">
    <location>
        <begin position="2180"/>
        <end position="2196"/>
    </location>
</feature>
<feature type="region of interest" description="Disordered" evidence="7">
    <location>
        <begin position="1911"/>
        <end position="1959"/>
    </location>
</feature>
<feature type="compositionally biased region" description="Polar residues" evidence="7">
    <location>
        <begin position="1306"/>
        <end position="1321"/>
    </location>
</feature>
<dbReference type="InterPro" id="IPR055436">
    <property type="entry name" value="Ig_TMEM131L_4"/>
</dbReference>
<evidence type="ECO:0000259" key="8">
    <source>
        <dbReference type="Pfam" id="PF12371"/>
    </source>
</evidence>
<dbReference type="PANTHER" id="PTHR22050">
    <property type="entry name" value="RW1 PROTEIN HOMOLOG"/>
    <property type="match status" value="1"/>
</dbReference>
<feature type="region of interest" description="Disordered" evidence="7">
    <location>
        <begin position="2223"/>
        <end position="2247"/>
    </location>
</feature>
<dbReference type="Pfam" id="PF12371">
    <property type="entry name" value="TMEM131_like_N"/>
    <property type="match status" value="1"/>
</dbReference>
<feature type="compositionally biased region" description="Polar residues" evidence="7">
    <location>
        <begin position="1280"/>
        <end position="1298"/>
    </location>
</feature>
<feature type="domain" description="TMEM131 second Ig-like" evidence="9">
    <location>
        <begin position="208"/>
        <end position="297"/>
    </location>
</feature>
<dbReference type="InterPro" id="IPR055435">
    <property type="entry name" value="Ig_TMEM131L_3"/>
</dbReference>
<reference evidence="13" key="2">
    <citation type="journal article" date="2021" name="World Allergy Organ. J.">
        <title>Chromosome-level assembly of Dermatophagoides farinae genome and transcriptome reveals two novel allergens Der f 37 and Der f 39.</title>
        <authorList>
            <person name="Chen J."/>
            <person name="Cai Z."/>
            <person name="Fan D."/>
            <person name="Hu J."/>
            <person name="Hou Y."/>
            <person name="He Y."/>
            <person name="Zhang Z."/>
            <person name="Zhao Z."/>
            <person name="Gao P."/>
            <person name="Hu W."/>
            <person name="Sun J."/>
            <person name="Li J."/>
            <person name="Ji K."/>
        </authorList>
    </citation>
    <scope>NUCLEOTIDE SEQUENCE</scope>
    <source>
        <strain evidence="13">JKM2019</strain>
    </source>
</reference>
<name>A0A9D4P9Q6_DERFA</name>
<feature type="compositionally biased region" description="Polar residues" evidence="7">
    <location>
        <begin position="1502"/>
        <end position="1523"/>
    </location>
</feature>
<feature type="compositionally biased region" description="Low complexity" evidence="7">
    <location>
        <begin position="1912"/>
        <end position="1929"/>
    </location>
</feature>
<feature type="compositionally biased region" description="Low complexity" evidence="7">
    <location>
        <begin position="1040"/>
        <end position="1055"/>
    </location>
</feature>
<feature type="region of interest" description="Disordered" evidence="7">
    <location>
        <begin position="1039"/>
        <end position="1059"/>
    </location>
</feature>
<dbReference type="InterPro" id="IPR022113">
    <property type="entry name" value="TMEM131L_N"/>
</dbReference>
<feature type="domain" description="Transmembrane protein 131-like N-terminal" evidence="8">
    <location>
        <begin position="108"/>
        <end position="190"/>
    </location>
</feature>
<keyword evidence="4" id="KW-0732">Signal</keyword>
<proteinExistence type="inferred from homology"/>
<evidence type="ECO:0000256" key="5">
    <source>
        <dbReference type="ARBA" id="ARBA00022989"/>
    </source>
</evidence>
<feature type="region of interest" description="Disordered" evidence="7">
    <location>
        <begin position="1573"/>
        <end position="1593"/>
    </location>
</feature>
<feature type="region of interest" description="Disordered" evidence="7">
    <location>
        <begin position="612"/>
        <end position="631"/>
    </location>
</feature>
<feature type="compositionally biased region" description="Polar residues" evidence="7">
    <location>
        <begin position="1463"/>
        <end position="1472"/>
    </location>
</feature>
<evidence type="ECO:0000259" key="10">
    <source>
        <dbReference type="Pfam" id="PF24498"/>
    </source>
</evidence>
<dbReference type="EMBL" id="SDOV01000001">
    <property type="protein sequence ID" value="KAH7646814.1"/>
    <property type="molecule type" value="Genomic_DNA"/>
</dbReference>
<comment type="similarity">
    <text evidence="2">Belongs to the TMEM131 family.</text>
</comment>
<feature type="domain" description="TMEM131L third Ig-like" evidence="10">
    <location>
        <begin position="438"/>
        <end position="536"/>
    </location>
</feature>
<feature type="region of interest" description="Disordered" evidence="7">
    <location>
        <begin position="2158"/>
        <end position="2196"/>
    </location>
</feature>
<evidence type="ECO:0000256" key="1">
    <source>
        <dbReference type="ARBA" id="ARBA00004479"/>
    </source>
</evidence>